<dbReference type="PROSITE" id="PS51375">
    <property type="entry name" value="PPR"/>
    <property type="match status" value="1"/>
</dbReference>
<evidence type="ECO:0000313" key="4">
    <source>
        <dbReference type="Proteomes" id="UP000242474"/>
    </source>
</evidence>
<dbReference type="PANTHER" id="PTHR47936">
    <property type="entry name" value="PPR_LONG DOMAIN-CONTAINING PROTEIN"/>
    <property type="match status" value="1"/>
</dbReference>
<dbReference type="Gene3D" id="1.25.40.10">
    <property type="entry name" value="Tetratricopeptide repeat domain"/>
    <property type="match status" value="2"/>
</dbReference>
<keyword evidence="4" id="KW-1185">Reference proteome</keyword>
<reference evidence="3 4" key="1">
    <citation type="journal article" date="2015" name="Genome Biol. Evol.">
        <title>Phylogenomic analyses indicate that early fungi evolved digesting cell walls of algal ancestors of land plants.</title>
        <authorList>
            <person name="Chang Y."/>
            <person name="Wang S."/>
            <person name="Sekimoto S."/>
            <person name="Aerts A.L."/>
            <person name="Choi C."/>
            <person name="Clum A."/>
            <person name="LaButti K.M."/>
            <person name="Lindquist E.A."/>
            <person name="Yee Ngan C."/>
            <person name="Ohm R.A."/>
            <person name="Salamov A.A."/>
            <person name="Grigoriev I.V."/>
            <person name="Spatafora J.W."/>
            <person name="Berbee M.L."/>
        </authorList>
    </citation>
    <scope>NUCLEOTIDE SEQUENCE [LARGE SCALE GENOMIC DNA]</scope>
    <source>
        <strain evidence="3 4">NRRL 1564</strain>
    </source>
</reference>
<evidence type="ECO:0000313" key="3">
    <source>
        <dbReference type="EMBL" id="PIA13264.1"/>
    </source>
</evidence>
<evidence type="ECO:0000256" key="1">
    <source>
        <dbReference type="ARBA" id="ARBA00022737"/>
    </source>
</evidence>
<evidence type="ECO:0000256" key="2">
    <source>
        <dbReference type="PROSITE-ProRule" id="PRU00708"/>
    </source>
</evidence>
<name>A0A2G5B2P1_COERN</name>
<dbReference type="PANTHER" id="PTHR47936:SF1">
    <property type="entry name" value="PENTATRICOPEPTIDE REPEAT-CONTAINING PROTEIN GUN1, CHLOROPLASTIC"/>
    <property type="match status" value="1"/>
</dbReference>
<dbReference type="InterPro" id="IPR002885">
    <property type="entry name" value="PPR_rpt"/>
</dbReference>
<protein>
    <recommendedName>
        <fullName evidence="5">Pentacotripeptide-repeat region of PRORP domain-containing protein</fullName>
    </recommendedName>
</protein>
<dbReference type="AlphaFoldDB" id="A0A2G5B2P1"/>
<evidence type="ECO:0008006" key="5">
    <source>
        <dbReference type="Google" id="ProtNLM"/>
    </source>
</evidence>
<accession>A0A2G5B2P1</accession>
<feature type="repeat" description="PPR" evidence="2">
    <location>
        <begin position="172"/>
        <end position="206"/>
    </location>
</feature>
<dbReference type="OrthoDB" id="185373at2759"/>
<dbReference type="Pfam" id="PF13812">
    <property type="entry name" value="PPR_3"/>
    <property type="match status" value="1"/>
</dbReference>
<dbReference type="EMBL" id="KZ303542">
    <property type="protein sequence ID" value="PIA13264.1"/>
    <property type="molecule type" value="Genomic_DNA"/>
</dbReference>
<dbReference type="Proteomes" id="UP000242474">
    <property type="component" value="Unassembled WGS sequence"/>
</dbReference>
<sequence length="445" mass="50136">MNILTRKALLKTTVRCTAGLATVQYTGETGWEIFHQLQRSIQAGSMQQAWGYYSDLLKRRRQEQRLRKESTISDRQAVLTREFAASAQAHIHEAHGRILSTLDLKHMHAYNQEHIEKLAKRVRIFLREMAGDGHVINSKQVNQLLGFFATARNGEGANHVWQYATLSGVALDITNYNSYINAAITTGQLDRAVEIIQESRQRGLQPNTYTRASIIRLYGRLGDLTAARQAFGTACRCAEVPAGIAAVGICETEDTWATQAYWKNATDDKRVSGVNIHVCNEMLNVLGLNGLVDEMRQMAGHLLGMPNTTTAADINTELASGKTPHTHRGLRPNIKTFHILVKWHAAYWDLDSAMEYVRVMQKYGIKPVSKTLKLIVTPDTANRDVRKCAEIAVAMRQELDVLISRSVVRILEHASKKTKKMEEMVRQAEMQRSTLFTGATFFRKE</sequence>
<keyword evidence="1" id="KW-0677">Repeat</keyword>
<gene>
    <name evidence="3" type="ORF">COEREDRAFT_94674</name>
</gene>
<proteinExistence type="predicted"/>
<dbReference type="STRING" id="763665.A0A2G5B2P1"/>
<organism evidence="3 4">
    <name type="scientific">Coemansia reversa (strain ATCC 12441 / NRRL 1564)</name>
    <dbReference type="NCBI Taxonomy" id="763665"/>
    <lineage>
        <taxon>Eukaryota</taxon>
        <taxon>Fungi</taxon>
        <taxon>Fungi incertae sedis</taxon>
        <taxon>Zoopagomycota</taxon>
        <taxon>Kickxellomycotina</taxon>
        <taxon>Kickxellomycetes</taxon>
        <taxon>Kickxellales</taxon>
        <taxon>Kickxellaceae</taxon>
        <taxon>Coemansia</taxon>
    </lineage>
</organism>
<dbReference type="InterPro" id="IPR011990">
    <property type="entry name" value="TPR-like_helical_dom_sf"/>
</dbReference>